<dbReference type="InterPro" id="IPR024104">
    <property type="entry name" value="Tribbles/Ser_Thr_kinase_40"/>
</dbReference>
<dbReference type="Proteomes" id="UP000887561">
    <property type="component" value="Unplaced"/>
</dbReference>
<feature type="region of interest" description="Disordered" evidence="1">
    <location>
        <begin position="1"/>
        <end position="37"/>
    </location>
</feature>
<feature type="compositionally biased region" description="Acidic residues" evidence="1">
    <location>
        <begin position="111"/>
        <end position="120"/>
    </location>
</feature>
<evidence type="ECO:0000259" key="2">
    <source>
        <dbReference type="SMART" id="SM00220"/>
    </source>
</evidence>
<dbReference type="Gene3D" id="1.10.510.10">
    <property type="entry name" value="Transferase(Phosphotransferase) domain 1"/>
    <property type="match status" value="1"/>
</dbReference>
<feature type="compositionally biased region" description="Low complexity" evidence="1">
    <location>
        <begin position="90"/>
        <end position="107"/>
    </location>
</feature>
<feature type="domain" description="Protein kinase" evidence="2">
    <location>
        <begin position="165"/>
        <end position="389"/>
    </location>
</feature>
<organism evidence="3 4">
    <name type="scientific">Meloidogyne javanica</name>
    <name type="common">Root-knot nematode worm</name>
    <dbReference type="NCBI Taxonomy" id="6303"/>
    <lineage>
        <taxon>Eukaryota</taxon>
        <taxon>Metazoa</taxon>
        <taxon>Ecdysozoa</taxon>
        <taxon>Nematoda</taxon>
        <taxon>Chromadorea</taxon>
        <taxon>Rhabditida</taxon>
        <taxon>Tylenchina</taxon>
        <taxon>Tylenchomorpha</taxon>
        <taxon>Tylenchoidea</taxon>
        <taxon>Meloidogynidae</taxon>
        <taxon>Meloidogyninae</taxon>
        <taxon>Meloidogyne</taxon>
        <taxon>Meloidogyne incognita group</taxon>
    </lineage>
</organism>
<proteinExistence type="predicted"/>
<dbReference type="PANTHER" id="PTHR22961:SF13">
    <property type="entry name" value="TRIBBLES"/>
    <property type="match status" value="1"/>
</dbReference>
<dbReference type="PANTHER" id="PTHR22961">
    <property type="entry name" value="SER/THR PROTEIN KINASE-TRB"/>
    <property type="match status" value="1"/>
</dbReference>
<dbReference type="AlphaFoldDB" id="A0A915MV05"/>
<dbReference type="SUPFAM" id="SSF56112">
    <property type="entry name" value="Protein kinase-like (PK-like)"/>
    <property type="match status" value="1"/>
</dbReference>
<evidence type="ECO:0000313" key="3">
    <source>
        <dbReference type="Proteomes" id="UP000887561"/>
    </source>
</evidence>
<reference evidence="4" key="1">
    <citation type="submission" date="2022-11" db="UniProtKB">
        <authorList>
            <consortium name="WormBaseParasite"/>
        </authorList>
    </citation>
    <scope>IDENTIFICATION</scope>
</reference>
<evidence type="ECO:0000256" key="1">
    <source>
        <dbReference type="SAM" id="MobiDB-lite"/>
    </source>
</evidence>
<evidence type="ECO:0000313" key="4">
    <source>
        <dbReference type="WBParaSite" id="scaffold4952_cov178.g8872"/>
    </source>
</evidence>
<dbReference type="InterPro" id="IPR011009">
    <property type="entry name" value="Kinase-like_dom_sf"/>
</dbReference>
<dbReference type="InterPro" id="IPR000719">
    <property type="entry name" value="Prot_kinase_dom"/>
</dbReference>
<dbReference type="GO" id="GO:0032436">
    <property type="term" value="P:positive regulation of proteasomal ubiquitin-dependent protein catabolic process"/>
    <property type="evidence" value="ECO:0007669"/>
    <property type="project" value="TreeGrafter"/>
</dbReference>
<dbReference type="SMART" id="SM00220">
    <property type="entry name" value="S_TKc"/>
    <property type="match status" value="1"/>
</dbReference>
<keyword evidence="3" id="KW-1185">Reference proteome</keyword>
<dbReference type="GO" id="GO:0005634">
    <property type="term" value="C:nucleus"/>
    <property type="evidence" value="ECO:0007669"/>
    <property type="project" value="TreeGrafter"/>
</dbReference>
<dbReference type="GO" id="GO:0004672">
    <property type="term" value="F:protein kinase activity"/>
    <property type="evidence" value="ECO:0007669"/>
    <property type="project" value="InterPro"/>
</dbReference>
<feature type="region of interest" description="Disordered" evidence="1">
    <location>
        <begin position="89"/>
        <end position="122"/>
    </location>
</feature>
<dbReference type="GO" id="GO:0031434">
    <property type="term" value="F:mitogen-activated protein kinase kinase binding"/>
    <property type="evidence" value="ECO:0007669"/>
    <property type="project" value="TreeGrafter"/>
</dbReference>
<accession>A0A915MV05</accession>
<sequence>MLSVESTISSTRESVQHSSVDNNLIQNSGSLSNNSQADEAVSINESLSIRKRRACFSLKLKRLNFASFCEKTTTPESGDERAVNNEEIESLVSSSSSAYNSGNETSSAAENTDDSSGEEEQQIHLKRLRFDSDNLLEEERSLNSSPQTDTQLFDSDLILEDSTTGKCYELIGSGRNCKAIDLSTQEMWHCQMLKQNEFNNLMEIVARMKSVSNCYTEEGFAERSNLLLPFDQLQTLRSSKHPNIIYILLPNHYDSLSKLIEEECGEEAASFPYWCRPVCLSERLVQQILKQITVLLEFCHRIGLFFRDFRFCKFVFTDQAKFTLLNGRLPFYEQSNNPIELFRRIRSHCFSSRMRSSVSEPARWLLHSLLKPCPDERPSAAQILQAHWFRNTSAMGLSSLWSSCSSYACKQIEKLQQTNNCKTHLLNPVRSFFQEQNESDVGRSEVIHPLRYQAGLNSNGSALVNMPSVRGSAPSFVSIHRRELPFISLKIEREKVTEDQVVPDLSG</sequence>
<protein>
    <submittedName>
        <fullName evidence="4">Protein kinase domain-containing protein</fullName>
    </submittedName>
</protein>
<dbReference type="WBParaSite" id="scaffold4952_cov178.g8872">
    <property type="protein sequence ID" value="scaffold4952_cov178.g8872"/>
    <property type="gene ID" value="scaffold4952_cov178.g8872"/>
</dbReference>
<name>A0A915MV05_MELJA</name>
<dbReference type="GO" id="GO:0005524">
    <property type="term" value="F:ATP binding"/>
    <property type="evidence" value="ECO:0007669"/>
    <property type="project" value="InterPro"/>
</dbReference>